<comment type="similarity">
    <text evidence="1 4">Belongs to the UDP-glycosyltransferase family.</text>
</comment>
<organism evidence="6 7">
    <name type="scientific">Aquatica leii</name>
    <dbReference type="NCBI Taxonomy" id="1421715"/>
    <lineage>
        <taxon>Eukaryota</taxon>
        <taxon>Metazoa</taxon>
        <taxon>Ecdysozoa</taxon>
        <taxon>Arthropoda</taxon>
        <taxon>Hexapoda</taxon>
        <taxon>Insecta</taxon>
        <taxon>Pterygota</taxon>
        <taxon>Neoptera</taxon>
        <taxon>Endopterygota</taxon>
        <taxon>Coleoptera</taxon>
        <taxon>Polyphaga</taxon>
        <taxon>Elateriformia</taxon>
        <taxon>Elateroidea</taxon>
        <taxon>Lampyridae</taxon>
        <taxon>Luciolinae</taxon>
        <taxon>Aquatica</taxon>
    </lineage>
</organism>
<keyword evidence="5" id="KW-1133">Transmembrane helix</keyword>
<dbReference type="SUPFAM" id="SSF53756">
    <property type="entry name" value="UDP-Glycosyltransferase/glycogen phosphorylase"/>
    <property type="match status" value="1"/>
</dbReference>
<dbReference type="Pfam" id="PF00201">
    <property type="entry name" value="UDPGT"/>
    <property type="match status" value="1"/>
</dbReference>
<gene>
    <name evidence="6" type="ORF">RN001_001673</name>
</gene>
<dbReference type="InterPro" id="IPR050271">
    <property type="entry name" value="UDP-glycosyltransferase"/>
</dbReference>
<dbReference type="PANTHER" id="PTHR48043">
    <property type="entry name" value="EG:EG0003.4 PROTEIN-RELATED"/>
    <property type="match status" value="1"/>
</dbReference>
<dbReference type="GO" id="GO:0015020">
    <property type="term" value="F:glucuronosyltransferase activity"/>
    <property type="evidence" value="ECO:0007669"/>
    <property type="project" value="UniProtKB-EC"/>
</dbReference>
<dbReference type="AlphaFoldDB" id="A0AAN7PG89"/>
<dbReference type="Gene3D" id="3.40.50.2000">
    <property type="entry name" value="Glycogen Phosphorylase B"/>
    <property type="match status" value="1"/>
</dbReference>
<comment type="subcellular location">
    <subcellularLocation>
        <location evidence="5">Membrane</location>
        <topology evidence="5">Single-pass membrane protein</topology>
    </subcellularLocation>
</comment>
<dbReference type="InterPro" id="IPR002213">
    <property type="entry name" value="UDP_glucos_trans"/>
</dbReference>
<evidence type="ECO:0000313" key="7">
    <source>
        <dbReference type="Proteomes" id="UP001353858"/>
    </source>
</evidence>
<evidence type="ECO:0000256" key="4">
    <source>
        <dbReference type="RuleBase" id="RU003718"/>
    </source>
</evidence>
<evidence type="ECO:0000256" key="5">
    <source>
        <dbReference type="RuleBase" id="RU362059"/>
    </source>
</evidence>
<evidence type="ECO:0000256" key="1">
    <source>
        <dbReference type="ARBA" id="ARBA00009995"/>
    </source>
</evidence>
<feature type="signal peptide" evidence="5">
    <location>
        <begin position="1"/>
        <end position="19"/>
    </location>
</feature>
<dbReference type="EMBL" id="JARPUR010000001">
    <property type="protein sequence ID" value="KAK4885402.1"/>
    <property type="molecule type" value="Genomic_DNA"/>
</dbReference>
<dbReference type="PANTHER" id="PTHR48043:SF159">
    <property type="entry name" value="EG:EG0003.4 PROTEIN-RELATED"/>
    <property type="match status" value="1"/>
</dbReference>
<dbReference type="FunFam" id="3.40.50.2000:FF:000050">
    <property type="entry name" value="UDP-glucuronosyltransferase"/>
    <property type="match status" value="1"/>
</dbReference>
<dbReference type="Proteomes" id="UP001353858">
    <property type="component" value="Unassembled WGS sequence"/>
</dbReference>
<comment type="caution">
    <text evidence="6">The sequence shown here is derived from an EMBL/GenBank/DDBJ whole genome shotgun (WGS) entry which is preliminary data.</text>
</comment>
<keyword evidence="3 4" id="KW-0808">Transferase</keyword>
<dbReference type="CDD" id="cd03784">
    <property type="entry name" value="GT1_Gtf-like"/>
    <property type="match status" value="1"/>
</dbReference>
<comment type="catalytic activity">
    <reaction evidence="5">
        <text>glucuronate acceptor + UDP-alpha-D-glucuronate = acceptor beta-D-glucuronoside + UDP + H(+)</text>
        <dbReference type="Rhea" id="RHEA:21032"/>
        <dbReference type="ChEBI" id="CHEBI:15378"/>
        <dbReference type="ChEBI" id="CHEBI:58052"/>
        <dbReference type="ChEBI" id="CHEBI:58223"/>
        <dbReference type="ChEBI" id="CHEBI:132367"/>
        <dbReference type="ChEBI" id="CHEBI:132368"/>
        <dbReference type="EC" id="2.4.1.17"/>
    </reaction>
</comment>
<keyword evidence="2 4" id="KW-0328">Glycosyltransferase</keyword>
<dbReference type="PROSITE" id="PS00375">
    <property type="entry name" value="UDPGT"/>
    <property type="match status" value="1"/>
</dbReference>
<evidence type="ECO:0000256" key="2">
    <source>
        <dbReference type="ARBA" id="ARBA00022676"/>
    </source>
</evidence>
<keyword evidence="5" id="KW-0472">Membrane</keyword>
<name>A0AAN7PG89_9COLE</name>
<accession>A0AAN7PG89</accession>
<reference evidence="7" key="1">
    <citation type="submission" date="2023-01" db="EMBL/GenBank/DDBJ databases">
        <title>Key to firefly adult light organ development and bioluminescence: homeobox transcription factors regulate luciferase expression and transportation to peroxisome.</title>
        <authorList>
            <person name="Fu X."/>
        </authorList>
    </citation>
    <scope>NUCLEOTIDE SEQUENCE [LARGE SCALE GENOMIC DNA]</scope>
</reference>
<protein>
    <recommendedName>
        <fullName evidence="5">UDP-glucuronosyltransferase</fullName>
        <ecNumber evidence="5">2.4.1.17</ecNumber>
    </recommendedName>
</protein>
<dbReference type="InterPro" id="IPR035595">
    <property type="entry name" value="UDP_glycos_trans_CS"/>
</dbReference>
<keyword evidence="7" id="KW-1185">Reference proteome</keyword>
<feature type="chain" id="PRO_5042661823" description="UDP-glucuronosyltransferase" evidence="5">
    <location>
        <begin position="20"/>
        <end position="521"/>
    </location>
</feature>
<dbReference type="EC" id="2.4.1.17" evidence="5"/>
<dbReference type="GO" id="GO:0016020">
    <property type="term" value="C:membrane"/>
    <property type="evidence" value="ECO:0007669"/>
    <property type="project" value="UniProtKB-SubCell"/>
</dbReference>
<keyword evidence="5" id="KW-0812">Transmembrane</keyword>
<evidence type="ECO:0000256" key="3">
    <source>
        <dbReference type="ARBA" id="ARBA00022679"/>
    </source>
</evidence>
<feature type="transmembrane region" description="Helical" evidence="5">
    <location>
        <begin position="467"/>
        <end position="490"/>
    </location>
</feature>
<keyword evidence="5" id="KW-0732">Signal</keyword>
<evidence type="ECO:0000313" key="6">
    <source>
        <dbReference type="EMBL" id="KAK4885402.1"/>
    </source>
</evidence>
<proteinExistence type="inferred from homology"/>
<sequence>MKLLQSFTILLIIIPNINCARILGIFNIPSKSHHILGECLLKGLAAKGHEVTMLSPFSSEKLPKNYNEIVLENVFQVKDEMMSRMMLDAQNSSLINKIITTMQFMNVMEDIFFNHTKIYNLIHSEDRYDLAIVMWFGNDAILALAEHMAKHTVIFSTIGSNFEPTKLTKAPAPSSYVPNLFPHFPDEMDLFERFLNLLTSISYVFIDYIFMYQQRIIINKYLPNSPSTYDLYEHVSLILLNTHFSLESPRPYVPQMIQVGGLQLEESKNLTGELKQFMDEASEGVILFSMGSNIKSSDIDKQKLNGIINCFARLPYKVLWKFEKEDFPSLPTNIKITKWLPQKDLLAHKNIKLFITHGGLLSVTEAIYNGVPMIGIPIFGDQERNVHEGKTKGYMVHVSYSDLTEETLSSAIEEVLHNPTYRNNIQARSRVFRDQPLKPLDKAVYWIEYVIRHDGAHHLKTSAFKLYWFQLYLLDVIAIIFVVIFVFICIARKIFKCLCKCLCKKSSQHTAKKLKKKSKLA</sequence>